<dbReference type="InterPro" id="IPR036165">
    <property type="entry name" value="YefM-like_sf"/>
</dbReference>
<sequence length="97" mass="10743">MATVIYSSAALKTRQREVKDAAREQVVHITENGNAAFVLMSEELYDRNLELAAEHAVAEARVAMVLERGRADRVAGRYVEGTEDALAEIERRAAQRG</sequence>
<name>A0A1Y3XWJ3_9ACTN</name>
<dbReference type="RefSeq" id="WP_094335487.1">
    <property type="nucleotide sequence ID" value="NZ_NFIE01000010.1"/>
</dbReference>
<accession>A0A1Y3XWJ3</accession>
<dbReference type="OrthoDB" id="3194896at2"/>
<dbReference type="SUPFAM" id="SSF143120">
    <property type="entry name" value="YefM-like"/>
    <property type="match status" value="1"/>
</dbReference>
<protein>
    <recommendedName>
        <fullName evidence="4">Antitoxin</fullName>
    </recommendedName>
</protein>
<reference evidence="3" key="1">
    <citation type="submission" date="2017-04" db="EMBL/GenBank/DDBJ databases">
        <title>Function of individual gut microbiota members based on whole genome sequencing of pure cultures obtained from chicken caecum.</title>
        <authorList>
            <person name="Medvecky M."/>
            <person name="Cejkova D."/>
            <person name="Polansky O."/>
            <person name="Karasova D."/>
            <person name="Kubasova T."/>
            <person name="Cizek A."/>
            <person name="Rychlik I."/>
        </authorList>
    </citation>
    <scope>NUCLEOTIDE SEQUENCE [LARGE SCALE GENOMIC DNA]</scope>
    <source>
        <strain evidence="3">An5</strain>
    </source>
</reference>
<dbReference type="EMBL" id="NFIE01000010">
    <property type="protein sequence ID" value="OUN88668.1"/>
    <property type="molecule type" value="Genomic_DNA"/>
</dbReference>
<gene>
    <name evidence="2" type="ORF">B5G02_05480</name>
</gene>
<keyword evidence="3" id="KW-1185">Reference proteome</keyword>
<dbReference type="AlphaFoldDB" id="A0A1Y3XWJ3"/>
<evidence type="ECO:0000256" key="1">
    <source>
        <dbReference type="ARBA" id="ARBA00009981"/>
    </source>
</evidence>
<proteinExistence type="inferred from homology"/>
<organism evidence="2 3">
    <name type="scientific">[Collinsella] massiliensis</name>
    <dbReference type="NCBI Taxonomy" id="1232426"/>
    <lineage>
        <taxon>Bacteria</taxon>
        <taxon>Bacillati</taxon>
        <taxon>Actinomycetota</taxon>
        <taxon>Coriobacteriia</taxon>
        <taxon>Coriobacteriales</taxon>
        <taxon>Coriobacteriaceae</taxon>
        <taxon>Enorma</taxon>
    </lineage>
</organism>
<comment type="similarity">
    <text evidence="1">Belongs to the phD/YefM antitoxin family.</text>
</comment>
<evidence type="ECO:0000313" key="3">
    <source>
        <dbReference type="Proteomes" id="UP000195781"/>
    </source>
</evidence>
<evidence type="ECO:0000313" key="2">
    <source>
        <dbReference type="EMBL" id="OUN88668.1"/>
    </source>
</evidence>
<evidence type="ECO:0008006" key="4">
    <source>
        <dbReference type="Google" id="ProtNLM"/>
    </source>
</evidence>
<comment type="caution">
    <text evidence="2">The sequence shown here is derived from an EMBL/GenBank/DDBJ whole genome shotgun (WGS) entry which is preliminary data.</text>
</comment>
<dbReference type="Proteomes" id="UP000195781">
    <property type="component" value="Unassembled WGS sequence"/>
</dbReference>